<dbReference type="PANTHER" id="PTHR41299">
    <property type="entry name" value="THIAMINE PYROPHOSPHOKINASE"/>
    <property type="match status" value="1"/>
</dbReference>
<dbReference type="GO" id="GO:0004788">
    <property type="term" value="F:thiamine diphosphokinase activity"/>
    <property type="evidence" value="ECO:0007669"/>
    <property type="project" value="UniProtKB-UniRule"/>
</dbReference>
<dbReference type="GO" id="GO:0016301">
    <property type="term" value="F:kinase activity"/>
    <property type="evidence" value="ECO:0007669"/>
    <property type="project" value="UniProtKB-KW"/>
</dbReference>
<name>A0A125W3A3_ENTFL</name>
<dbReference type="EMBL" id="AEBR01000095">
    <property type="protein sequence ID" value="EFM81783.1"/>
    <property type="molecule type" value="Genomic_DNA"/>
</dbReference>
<keyword evidence="3 7" id="KW-0418">Kinase</keyword>
<reference evidence="7 8" key="1">
    <citation type="submission" date="2010-07" db="EMBL/GenBank/DDBJ databases">
        <authorList>
            <person name="Sid Ahmed O."/>
        </authorList>
    </citation>
    <scope>NUCLEOTIDE SEQUENCE [LARGE SCALE GENOMIC DNA]</scope>
    <source>
        <strain evidence="7 8">TX4248</strain>
    </source>
</reference>
<dbReference type="SUPFAM" id="SSF63999">
    <property type="entry name" value="Thiamin pyrophosphokinase, catalytic domain"/>
    <property type="match status" value="1"/>
</dbReference>
<dbReference type="EC" id="2.7.6.2" evidence="5"/>
<dbReference type="Pfam" id="PF04263">
    <property type="entry name" value="TPK_catalytic"/>
    <property type="match status" value="1"/>
</dbReference>
<dbReference type="InterPro" id="IPR007373">
    <property type="entry name" value="Thiamin_PyroPKinase_B1-bd"/>
</dbReference>
<evidence type="ECO:0000313" key="7">
    <source>
        <dbReference type="EMBL" id="EFM81783.1"/>
    </source>
</evidence>
<dbReference type="Proteomes" id="UP000004846">
    <property type="component" value="Unassembled WGS sequence"/>
</dbReference>
<dbReference type="GO" id="GO:0005524">
    <property type="term" value="F:ATP binding"/>
    <property type="evidence" value="ECO:0007669"/>
    <property type="project" value="UniProtKB-KW"/>
</dbReference>
<dbReference type="GeneID" id="60892364"/>
<keyword evidence="1 7" id="KW-0808">Transferase</keyword>
<dbReference type="InterPro" id="IPR007371">
    <property type="entry name" value="TPK_catalytic"/>
</dbReference>
<evidence type="ECO:0000256" key="1">
    <source>
        <dbReference type="ARBA" id="ARBA00022679"/>
    </source>
</evidence>
<evidence type="ECO:0000256" key="4">
    <source>
        <dbReference type="ARBA" id="ARBA00022840"/>
    </source>
</evidence>
<dbReference type="AlphaFoldDB" id="A0A125W3A3"/>
<proteinExistence type="predicted"/>
<dbReference type="GO" id="GO:0009229">
    <property type="term" value="P:thiamine diphosphate biosynthetic process"/>
    <property type="evidence" value="ECO:0007669"/>
    <property type="project" value="InterPro"/>
</dbReference>
<dbReference type="RefSeq" id="WP_002361010.1">
    <property type="nucleotide sequence ID" value="NZ_GL454482.1"/>
</dbReference>
<evidence type="ECO:0000256" key="3">
    <source>
        <dbReference type="ARBA" id="ARBA00022777"/>
    </source>
</evidence>
<evidence type="ECO:0000256" key="2">
    <source>
        <dbReference type="ARBA" id="ARBA00022741"/>
    </source>
</evidence>
<organism evidence="7 8">
    <name type="scientific">Enterococcus faecalis TX4248</name>
    <dbReference type="NCBI Taxonomy" id="749495"/>
    <lineage>
        <taxon>Bacteria</taxon>
        <taxon>Bacillati</taxon>
        <taxon>Bacillota</taxon>
        <taxon>Bacilli</taxon>
        <taxon>Lactobacillales</taxon>
        <taxon>Enterococcaceae</taxon>
        <taxon>Enterococcus</taxon>
    </lineage>
</organism>
<dbReference type="InterPro" id="IPR036759">
    <property type="entry name" value="TPK_catalytic_sf"/>
</dbReference>
<keyword evidence="2" id="KW-0547">Nucleotide-binding</keyword>
<accession>A0A125W3A3</accession>
<protein>
    <recommendedName>
        <fullName evidence="5">Thiamine diphosphokinase</fullName>
        <ecNumber evidence="5">2.7.6.2</ecNumber>
    </recommendedName>
</protein>
<gene>
    <name evidence="7" type="ORF">HMPREF9498_02668</name>
</gene>
<feature type="domain" description="Thiamin pyrophosphokinase thiamin-binding" evidence="6">
    <location>
        <begin position="143"/>
        <end position="207"/>
    </location>
</feature>
<dbReference type="PANTHER" id="PTHR41299:SF1">
    <property type="entry name" value="THIAMINE PYROPHOSPHOKINASE"/>
    <property type="match status" value="1"/>
</dbReference>
<evidence type="ECO:0000256" key="5">
    <source>
        <dbReference type="NCBIfam" id="TIGR01378"/>
    </source>
</evidence>
<dbReference type="NCBIfam" id="TIGR01378">
    <property type="entry name" value="thi_PPkinase"/>
    <property type="match status" value="1"/>
</dbReference>
<dbReference type="InterPro" id="IPR006282">
    <property type="entry name" value="Thi_PPkinase"/>
</dbReference>
<dbReference type="SMART" id="SM00983">
    <property type="entry name" value="TPK_B1_binding"/>
    <property type="match status" value="1"/>
</dbReference>
<dbReference type="GO" id="GO:0006772">
    <property type="term" value="P:thiamine metabolic process"/>
    <property type="evidence" value="ECO:0007669"/>
    <property type="project" value="UniProtKB-UniRule"/>
</dbReference>
<evidence type="ECO:0000313" key="8">
    <source>
        <dbReference type="Proteomes" id="UP000004846"/>
    </source>
</evidence>
<dbReference type="InterPro" id="IPR053149">
    <property type="entry name" value="TPK"/>
</dbReference>
<dbReference type="CDD" id="cd07995">
    <property type="entry name" value="TPK"/>
    <property type="match status" value="1"/>
</dbReference>
<dbReference type="Gene3D" id="3.40.50.10240">
    <property type="entry name" value="Thiamin pyrophosphokinase, catalytic domain"/>
    <property type="match status" value="1"/>
</dbReference>
<dbReference type="HOGENOM" id="CLU_044237_1_0_9"/>
<dbReference type="GO" id="GO:0030975">
    <property type="term" value="F:thiamine binding"/>
    <property type="evidence" value="ECO:0007669"/>
    <property type="project" value="InterPro"/>
</dbReference>
<dbReference type="Pfam" id="PF04265">
    <property type="entry name" value="TPK_B1_binding"/>
    <property type="match status" value="1"/>
</dbReference>
<evidence type="ECO:0000259" key="6">
    <source>
        <dbReference type="SMART" id="SM00983"/>
    </source>
</evidence>
<keyword evidence="4" id="KW-0067">ATP-binding</keyword>
<comment type="caution">
    <text evidence="7">The sequence shown here is derived from an EMBL/GenBank/DDBJ whole genome shotgun (WGS) entry which is preliminary data.</text>
</comment>
<sequence>MSRVLLVAGGNPSDWPTIEPATYDYFVGIDRGCLHLLEADLPLQLAVGDFDSLSREEYHFVQETAETLIQAPAEKDDTDTQLALQEALQRFPQAEMTIIGATGGRIDHLLANLWLPFEPRFQGVLRQIRLCDRQNSIQYYAPGSYIVPKEPDKEYLAYCCLTPVENLTLRRSKYLLTNQDVPYPTSYASNEFIEEAAAFSFDAGMIAVIQSKDK</sequence>